<accession>A0A7W8B1X1</accession>
<dbReference type="AlphaFoldDB" id="A0A7W8B1X1"/>
<evidence type="ECO:0000313" key="2">
    <source>
        <dbReference type="Proteomes" id="UP000549009"/>
    </source>
</evidence>
<comment type="caution">
    <text evidence="1">The sequence shown here is derived from an EMBL/GenBank/DDBJ whole genome shotgun (WGS) entry which is preliminary data.</text>
</comment>
<proteinExistence type="predicted"/>
<dbReference type="Proteomes" id="UP000549009">
    <property type="component" value="Unassembled WGS sequence"/>
</dbReference>
<dbReference type="EMBL" id="JACHJD010000021">
    <property type="protein sequence ID" value="MBB5108859.1"/>
    <property type="molecule type" value="Genomic_DNA"/>
</dbReference>
<organism evidence="1 2">
    <name type="scientific">Streptomyces spectabilis</name>
    <dbReference type="NCBI Taxonomy" id="68270"/>
    <lineage>
        <taxon>Bacteria</taxon>
        <taxon>Bacillati</taxon>
        <taxon>Actinomycetota</taxon>
        <taxon>Actinomycetes</taxon>
        <taxon>Kitasatosporales</taxon>
        <taxon>Streptomycetaceae</taxon>
        <taxon>Streptomyces</taxon>
    </lineage>
</organism>
<keyword evidence="2" id="KW-1185">Reference proteome</keyword>
<protein>
    <submittedName>
        <fullName evidence="1">Uncharacterized protein</fullName>
    </submittedName>
</protein>
<gene>
    <name evidence="1" type="ORF">FHS40_007985</name>
</gene>
<reference evidence="1 2" key="1">
    <citation type="submission" date="2020-08" db="EMBL/GenBank/DDBJ databases">
        <title>Genomic Encyclopedia of Type Strains, Phase III (KMG-III): the genomes of soil and plant-associated and newly described type strains.</title>
        <authorList>
            <person name="Whitman W."/>
        </authorList>
    </citation>
    <scope>NUCLEOTIDE SEQUENCE [LARGE SCALE GENOMIC DNA]</scope>
    <source>
        <strain evidence="1 2">CECT 3146</strain>
    </source>
</reference>
<name>A0A7W8B1X1_STRST</name>
<sequence length="33" mass="3636">MHLVPPKDEDGSGEVGSLLTSLFDRLRNQHDDG</sequence>
<evidence type="ECO:0000313" key="1">
    <source>
        <dbReference type="EMBL" id="MBB5108859.1"/>
    </source>
</evidence>